<comment type="caution">
    <text evidence="3">The sequence shown here is derived from an EMBL/GenBank/DDBJ whole genome shotgun (WGS) entry which is preliminary data.</text>
</comment>
<name>A0A5D3CTU1_CUCMM</name>
<organism evidence="3 5">
    <name type="scientific">Cucumis melo var. makuwa</name>
    <name type="common">Oriental melon</name>
    <dbReference type="NCBI Taxonomy" id="1194695"/>
    <lineage>
        <taxon>Eukaryota</taxon>
        <taxon>Viridiplantae</taxon>
        <taxon>Streptophyta</taxon>
        <taxon>Embryophyta</taxon>
        <taxon>Tracheophyta</taxon>
        <taxon>Spermatophyta</taxon>
        <taxon>Magnoliopsida</taxon>
        <taxon>eudicotyledons</taxon>
        <taxon>Gunneridae</taxon>
        <taxon>Pentapetalae</taxon>
        <taxon>rosids</taxon>
        <taxon>fabids</taxon>
        <taxon>Cucurbitales</taxon>
        <taxon>Cucurbitaceae</taxon>
        <taxon>Benincaseae</taxon>
        <taxon>Cucumis</taxon>
    </lineage>
</organism>
<dbReference type="OrthoDB" id="1931513at2759"/>
<accession>A0A5D3CTU1</accession>
<dbReference type="STRING" id="1194695.A0A5D3CTU1"/>
<feature type="region of interest" description="Disordered" evidence="1">
    <location>
        <begin position="57"/>
        <end position="78"/>
    </location>
</feature>
<dbReference type="Proteomes" id="UP000321393">
    <property type="component" value="Unassembled WGS sequence"/>
</dbReference>
<evidence type="ECO:0000256" key="1">
    <source>
        <dbReference type="SAM" id="MobiDB-lite"/>
    </source>
</evidence>
<dbReference type="Proteomes" id="UP000321947">
    <property type="component" value="Unassembled WGS sequence"/>
</dbReference>
<dbReference type="PANTHER" id="PTHR11439">
    <property type="entry name" value="GAG-POL-RELATED RETROTRANSPOSON"/>
    <property type="match status" value="1"/>
</dbReference>
<dbReference type="PANTHER" id="PTHR11439:SF455">
    <property type="entry name" value="RLK (RECEPTOR-LIKE PROTEIN KINASE) 8, PUTATIVE-RELATED"/>
    <property type="match status" value="1"/>
</dbReference>
<evidence type="ECO:0000313" key="4">
    <source>
        <dbReference type="Proteomes" id="UP000321393"/>
    </source>
</evidence>
<evidence type="ECO:0000313" key="5">
    <source>
        <dbReference type="Proteomes" id="UP000321947"/>
    </source>
</evidence>
<sequence>MNTPSSSSITPTIVSLPPISSIIAPTPKDHNEVLPNSILIPNNSKNPNSTNVYPLDTGSNEVLQDHDDPPSTMGNYKTSSSMASSLIDSSCFHQTPNVDYTEPFSPVVKPVTIQICYIEPRWLKLKLIATPMISDPILSAHQEDLFYYPYLYRSIVGALQYATLTHLEISFSVNKACQFMHFPTILHWQMVKRIIRYLKGVLSHGLGLQKSSHLYLYGFADADWALDLDDRKSTYGFGVYFGGNLISWGSKKQTIISRSSTEAECCCLALVAIEMFI</sequence>
<reference evidence="4 5" key="1">
    <citation type="submission" date="2019-08" db="EMBL/GenBank/DDBJ databases">
        <title>Draft genome sequences of two oriental melons (Cucumis melo L. var makuwa).</title>
        <authorList>
            <person name="Kwon S.-Y."/>
        </authorList>
    </citation>
    <scope>NUCLEOTIDE SEQUENCE [LARGE SCALE GENOMIC DNA]</scope>
    <source>
        <strain evidence="5">cv. Chang Bougi</strain>
        <strain evidence="4">cv. SW 3</strain>
        <tissue evidence="3">Leaf</tissue>
    </source>
</reference>
<dbReference type="AlphaFoldDB" id="A0A5D3CTU1"/>
<evidence type="ECO:0000313" key="2">
    <source>
        <dbReference type="EMBL" id="KAA0032169.1"/>
    </source>
</evidence>
<dbReference type="EMBL" id="SSTE01021821">
    <property type="protein sequence ID" value="KAA0032169.1"/>
    <property type="molecule type" value="Genomic_DNA"/>
</dbReference>
<proteinExistence type="predicted"/>
<dbReference type="EMBL" id="SSTD01009294">
    <property type="protein sequence ID" value="TYK14414.1"/>
    <property type="molecule type" value="Genomic_DNA"/>
</dbReference>
<gene>
    <name evidence="3" type="ORF">E5676_scaffold186G00670</name>
    <name evidence="2" type="ORF">E6C27_scaffold452G00920</name>
</gene>
<evidence type="ECO:0000313" key="3">
    <source>
        <dbReference type="EMBL" id="TYK14414.1"/>
    </source>
</evidence>
<protein>
    <submittedName>
        <fullName evidence="2 3">Mitochondrial protein</fullName>
    </submittedName>
</protein>